<evidence type="ECO:0000313" key="6">
    <source>
        <dbReference type="Proteomes" id="UP001163046"/>
    </source>
</evidence>
<gene>
    <name evidence="5" type="primary">DUSP12</name>
    <name evidence="5" type="ORF">OS493_019830</name>
</gene>
<dbReference type="PANTHER" id="PTHR45848:SF4">
    <property type="entry name" value="DUAL SPECIFICITY PROTEIN PHOSPHATASE 12"/>
    <property type="match status" value="1"/>
</dbReference>
<evidence type="ECO:0000256" key="4">
    <source>
        <dbReference type="ARBA" id="ARBA00022912"/>
    </source>
</evidence>
<accession>A0A9W9YZP0</accession>
<dbReference type="PANTHER" id="PTHR45848">
    <property type="entry name" value="DUAL SPECIFICITY PROTEIN PHOSPHATASE 12 FAMILY MEMBER"/>
    <property type="match status" value="1"/>
</dbReference>
<dbReference type="EC" id="3.1.3.48" evidence="2"/>
<dbReference type="AlphaFoldDB" id="A0A9W9YZP0"/>
<keyword evidence="4" id="KW-0904">Protein phosphatase</keyword>
<evidence type="ECO:0000256" key="2">
    <source>
        <dbReference type="ARBA" id="ARBA00013064"/>
    </source>
</evidence>
<keyword evidence="3" id="KW-0378">Hydrolase</keyword>
<reference evidence="5" key="1">
    <citation type="submission" date="2023-01" db="EMBL/GenBank/DDBJ databases">
        <title>Genome assembly of the deep-sea coral Lophelia pertusa.</title>
        <authorList>
            <person name="Herrera S."/>
            <person name="Cordes E."/>
        </authorList>
    </citation>
    <scope>NUCLEOTIDE SEQUENCE</scope>
    <source>
        <strain evidence="5">USNM1676648</strain>
        <tissue evidence="5">Polyp</tissue>
    </source>
</reference>
<dbReference type="GO" id="GO:0004725">
    <property type="term" value="F:protein tyrosine phosphatase activity"/>
    <property type="evidence" value="ECO:0007669"/>
    <property type="project" value="UniProtKB-EC"/>
</dbReference>
<organism evidence="5 6">
    <name type="scientific">Desmophyllum pertusum</name>
    <dbReference type="NCBI Taxonomy" id="174260"/>
    <lineage>
        <taxon>Eukaryota</taxon>
        <taxon>Metazoa</taxon>
        <taxon>Cnidaria</taxon>
        <taxon>Anthozoa</taxon>
        <taxon>Hexacorallia</taxon>
        <taxon>Scleractinia</taxon>
        <taxon>Caryophylliina</taxon>
        <taxon>Caryophylliidae</taxon>
        <taxon>Desmophyllum</taxon>
    </lineage>
</organism>
<dbReference type="InterPro" id="IPR029021">
    <property type="entry name" value="Prot-tyrosine_phosphatase-like"/>
</dbReference>
<proteinExistence type="inferred from homology"/>
<dbReference type="GO" id="GO:0008138">
    <property type="term" value="F:protein tyrosine/serine/threonine phosphatase activity"/>
    <property type="evidence" value="ECO:0007669"/>
    <property type="project" value="TreeGrafter"/>
</dbReference>
<dbReference type="Gene3D" id="3.90.190.10">
    <property type="entry name" value="Protein tyrosine phosphatase superfamily"/>
    <property type="match status" value="1"/>
</dbReference>
<dbReference type="GO" id="GO:0005634">
    <property type="term" value="C:nucleus"/>
    <property type="evidence" value="ECO:0007669"/>
    <property type="project" value="TreeGrafter"/>
</dbReference>
<dbReference type="SUPFAM" id="SSF52799">
    <property type="entry name" value="(Phosphotyrosine protein) phosphatases II"/>
    <property type="match status" value="1"/>
</dbReference>
<evidence type="ECO:0000256" key="3">
    <source>
        <dbReference type="ARBA" id="ARBA00022801"/>
    </source>
</evidence>
<name>A0A9W9YZP0_9CNID</name>
<sequence length="251" mass="28538">MSLAWTKTEADLLSFFDECSEFITSGLKNKQHVIVHCLEAKCHQMRAIDFIKSVYPKANPNVGFLEQLQLYEAMGNTVDKSNPVYKQYRLQLWQVRYRVNSLTQKIYCPPSLKNSKTTLLQVTRNINVENAGRCCLVVDSRIEHEPGSGQVSFKRHKQDSNVHVVEDGNSRSTQCTSLFIEPVSWMLPLLEGTTEGKLTCPKCNGRLASFNWAGMQCSCGKWVTPAFQIHKNRVDESWNARPPINNQPEPS</sequence>
<dbReference type="Proteomes" id="UP001163046">
    <property type="component" value="Unassembled WGS sequence"/>
</dbReference>
<dbReference type="OrthoDB" id="2017893at2759"/>
<protein>
    <recommendedName>
        <fullName evidence="2">protein-tyrosine-phosphatase</fullName>
        <ecNumber evidence="2">3.1.3.48</ecNumber>
    </recommendedName>
</protein>
<comment type="caution">
    <text evidence="5">The sequence shown here is derived from an EMBL/GenBank/DDBJ whole genome shotgun (WGS) entry which is preliminary data.</text>
</comment>
<evidence type="ECO:0000313" key="5">
    <source>
        <dbReference type="EMBL" id="KAJ7372380.1"/>
    </source>
</evidence>
<evidence type="ECO:0000256" key="1">
    <source>
        <dbReference type="ARBA" id="ARBA00008601"/>
    </source>
</evidence>
<dbReference type="EMBL" id="MU826837">
    <property type="protein sequence ID" value="KAJ7372380.1"/>
    <property type="molecule type" value="Genomic_DNA"/>
</dbReference>
<keyword evidence="6" id="KW-1185">Reference proteome</keyword>
<comment type="similarity">
    <text evidence="1">Belongs to the protein-tyrosine phosphatase family. Non-receptor class dual specificity subfamily.</text>
</comment>